<dbReference type="PRINTS" id="PR00369">
    <property type="entry name" value="FLAVODOXIN"/>
</dbReference>
<evidence type="ECO:0000259" key="13">
    <source>
        <dbReference type="Pfam" id="PF00667"/>
    </source>
</evidence>
<evidence type="ECO:0000256" key="10">
    <source>
        <dbReference type="HAMAP-Rule" id="MF_03178"/>
    </source>
</evidence>
<comment type="cofactor">
    <cofactor evidence="1 10">
        <name>FMN</name>
        <dbReference type="ChEBI" id="CHEBI:58210"/>
    </cofactor>
</comment>
<evidence type="ECO:0000313" key="15">
    <source>
        <dbReference type="Proteomes" id="UP001153636"/>
    </source>
</evidence>
<dbReference type="InterPro" id="IPR003097">
    <property type="entry name" value="CysJ-like_FAD-binding"/>
</dbReference>
<feature type="binding site" evidence="10">
    <location>
        <begin position="520"/>
        <end position="524"/>
    </location>
    <ligand>
        <name>NADP(+)</name>
        <dbReference type="ChEBI" id="CHEBI:58349"/>
    </ligand>
</feature>
<keyword evidence="6 10" id="KW-0288">FMN</keyword>
<dbReference type="OrthoDB" id="1856718at2759"/>
<keyword evidence="5 10" id="KW-0285">Flavoprotein</keyword>
<dbReference type="InterPro" id="IPR039261">
    <property type="entry name" value="FNR_nucleotide-bd"/>
</dbReference>
<evidence type="ECO:0000256" key="9">
    <source>
        <dbReference type="ARBA" id="ARBA00023002"/>
    </source>
</evidence>
<dbReference type="GO" id="GO:0005829">
    <property type="term" value="C:cytosol"/>
    <property type="evidence" value="ECO:0007669"/>
    <property type="project" value="TreeGrafter"/>
</dbReference>
<feature type="binding site" evidence="10">
    <location>
        <begin position="61"/>
        <end position="64"/>
    </location>
    <ligand>
        <name>FMN</name>
        <dbReference type="ChEBI" id="CHEBI:58210"/>
    </ligand>
</feature>
<comment type="function">
    <text evidence="10">NADPH-dependent reductase which is a central component of the cytosolic iron-sulfur (Fe-S) protein assembly (CIA) machinery. Transfers electrons from NADPH via its FAD and FMN prosthetic groups to the [2Fe-2S] cluster of the anamorsin/DRE2 homolog, another key component of the CIA machinery. In turn, this reduced cluster provides electrons for assembly of cytosolic iron-sulfur cluster proteins.</text>
</comment>
<comment type="subcellular location">
    <subcellularLocation>
        <location evidence="3 10">Cytoplasm</location>
    </subcellularLocation>
</comment>
<feature type="binding site" evidence="10">
    <location>
        <begin position="99"/>
        <end position="108"/>
    </location>
    <ligand>
        <name>FMN</name>
        <dbReference type="ChEBI" id="CHEBI:58210"/>
    </ligand>
</feature>
<feature type="domain" description="Flavodoxin-like" evidence="12">
    <location>
        <begin position="10"/>
        <end position="147"/>
    </location>
</feature>
<dbReference type="SUPFAM" id="SSF52218">
    <property type="entry name" value="Flavoproteins"/>
    <property type="match status" value="1"/>
</dbReference>
<dbReference type="InterPro" id="IPR028879">
    <property type="entry name" value="NDOR1"/>
</dbReference>
<comment type="similarity">
    <text evidence="10">Belongs to the NADPH-dependent diflavin oxidoreductase NDOR1 family.</text>
</comment>
<dbReference type="Gene3D" id="3.40.50.80">
    <property type="entry name" value="Nucleotide-binding domain of ferredoxin-NADP reductase (FNR) module"/>
    <property type="match status" value="1"/>
</dbReference>
<keyword evidence="8 10" id="KW-0521">NADP</keyword>
<dbReference type="PANTHER" id="PTHR19384:SF10">
    <property type="entry name" value="NADPH-DEPENDENT DIFLAVIN OXIDOREDUCTASE 1"/>
    <property type="match status" value="1"/>
</dbReference>
<dbReference type="EC" id="1.18.1.-" evidence="10"/>
<dbReference type="InterPro" id="IPR017938">
    <property type="entry name" value="Riboflavin_synthase-like_b-brl"/>
</dbReference>
<comment type="similarity">
    <text evidence="10">In the N-terminal section; belongs to the flavodoxin family.</text>
</comment>
<protein>
    <recommendedName>
        <fullName evidence="10">NADPH-dependent diflavin oxidoreductase 1</fullName>
        <ecNumber evidence="10">1.18.1.-</ecNumber>
    </recommendedName>
    <alternativeName>
        <fullName evidence="10">NADPH-dependent FMN and FAD-containing oxidoreductase</fullName>
    </alternativeName>
</protein>
<evidence type="ECO:0000256" key="3">
    <source>
        <dbReference type="ARBA" id="ARBA00004496"/>
    </source>
</evidence>
<gene>
    <name evidence="14" type="ORF">PSYICH_LOCUS1427</name>
</gene>
<dbReference type="GO" id="GO:0160246">
    <property type="term" value="F:NADPH-iron-sulfur [2Fe-2S] protein oxidoreductase activity"/>
    <property type="evidence" value="ECO:0007669"/>
    <property type="project" value="InterPro"/>
</dbReference>
<reference evidence="14" key="1">
    <citation type="submission" date="2022-01" db="EMBL/GenBank/DDBJ databases">
        <authorList>
            <person name="King R."/>
        </authorList>
    </citation>
    <scope>NUCLEOTIDE SEQUENCE</scope>
</reference>
<dbReference type="GO" id="GO:0016651">
    <property type="term" value="F:oxidoreductase activity, acting on NAD(P)H"/>
    <property type="evidence" value="ECO:0007669"/>
    <property type="project" value="UniProtKB-UniRule"/>
</dbReference>
<evidence type="ECO:0000256" key="6">
    <source>
        <dbReference type="ARBA" id="ARBA00022643"/>
    </source>
</evidence>
<comment type="cofactor">
    <cofactor evidence="2 10">
        <name>FAD</name>
        <dbReference type="ChEBI" id="CHEBI:57692"/>
    </cofactor>
</comment>
<dbReference type="InterPro" id="IPR023173">
    <property type="entry name" value="NADPH_Cyt_P450_Rdtase_alpha"/>
</dbReference>
<feature type="binding site" evidence="10">
    <location>
        <begin position="514"/>
        <end position="515"/>
    </location>
    <ligand>
        <name>NADP(+)</name>
        <dbReference type="ChEBI" id="CHEBI:58349"/>
    </ligand>
</feature>
<dbReference type="SUPFAM" id="SSF63380">
    <property type="entry name" value="Riboflavin synthase domain-like"/>
    <property type="match status" value="1"/>
</dbReference>
<dbReference type="AlphaFoldDB" id="A0A9P0CHH6"/>
<evidence type="ECO:0000256" key="4">
    <source>
        <dbReference type="ARBA" id="ARBA00022490"/>
    </source>
</evidence>
<feature type="binding site" evidence="10">
    <location>
        <position position="134"/>
    </location>
    <ligand>
        <name>FMN</name>
        <dbReference type="ChEBI" id="CHEBI:58210"/>
    </ligand>
</feature>
<dbReference type="GO" id="GO:0005634">
    <property type="term" value="C:nucleus"/>
    <property type="evidence" value="ECO:0007669"/>
    <property type="project" value="UniProtKB-ARBA"/>
</dbReference>
<evidence type="ECO:0000313" key="14">
    <source>
        <dbReference type="EMBL" id="CAH1099279.1"/>
    </source>
</evidence>
<feature type="domain" description="Sulfite reductase [NADPH] flavoprotein alpha-component-like FAD-binding" evidence="13">
    <location>
        <begin position="201"/>
        <end position="420"/>
    </location>
</feature>
<dbReference type="Proteomes" id="UP001153636">
    <property type="component" value="Chromosome 1"/>
</dbReference>
<dbReference type="EMBL" id="OV651813">
    <property type="protein sequence ID" value="CAH1099279.1"/>
    <property type="molecule type" value="Genomic_DNA"/>
</dbReference>
<evidence type="ECO:0000256" key="1">
    <source>
        <dbReference type="ARBA" id="ARBA00001917"/>
    </source>
</evidence>
<dbReference type="InterPro" id="IPR008254">
    <property type="entry name" value="Flavodoxin/NO_synth"/>
</dbReference>
<feature type="binding site" evidence="10">
    <location>
        <position position="594"/>
    </location>
    <ligand>
        <name>FAD</name>
        <dbReference type="ChEBI" id="CHEBI:57692"/>
    </ligand>
</feature>
<sequence length="595" mass="68696">MNFENQRIPILYGSQTGNAQDLGERICREAKRFYFRSTAKALEEYNVLNLINEKCVIFVCSTTGQGEEPDNMKAFWKFLLRKNLPTESLSNLRYAVFGLGDSSYLKYNFTAKLLNKRLLQLGANPILPLGLGDDQHDLGYDGTADSWIENLWRNLLILYPLPINLAPLPKNYAIEPRWNVLTRYGNVDSNRLQSIYSKSKKSSDFIATVIENKRLTSSDHFQDVRLIKLRCENQQYNPGDVVALRPKNLNWKIEEFQDVLTTHNVKIHRETIINLAQKDPDIPLPDALKYEVTFSQLCNEYFDLMAIPRRHTFQILAQLTDSELEKEKCLEFTTAEGQQDLYSYTYRPKRNIVEVLQDFPHATKNITLDILFELFPPIKAREFSIASSRKAHGDEIHILLAVVKFKTKLVRERFGLGSNYLAGLEKGDEVTAWIKKGSFRFPKESDVPVIMVGPGTGVAPFRSFIFDRLSDNYCTNNNLALFFGCRYRNKDFFCKDDFETMSNSNKLTFITAFSREEEHKIYVQHKIRENKELVWNILKNNGHIFIAGSAKNMPQEVRSAFIDVCKESGGMNLKDASKFIEKLEKCGRYQTECWS</sequence>
<dbReference type="Gene3D" id="1.20.990.10">
    <property type="entry name" value="NADPH-cytochrome p450 Reductase, Chain A, domain 3"/>
    <property type="match status" value="1"/>
</dbReference>
<feature type="binding site" evidence="10">
    <location>
        <position position="456"/>
    </location>
    <ligand>
        <name>NADP(+)</name>
        <dbReference type="ChEBI" id="CHEBI:58349"/>
    </ligand>
</feature>
<keyword evidence="7 10" id="KW-0274">FAD</keyword>
<dbReference type="InterPro" id="IPR001094">
    <property type="entry name" value="Flavdoxin-like"/>
</dbReference>
<dbReference type="InterPro" id="IPR001709">
    <property type="entry name" value="Flavoprot_Pyr_Nucl_cyt_Rdtase"/>
</dbReference>
<dbReference type="InterPro" id="IPR029039">
    <property type="entry name" value="Flavoprotein-like_sf"/>
</dbReference>
<keyword evidence="15" id="KW-1185">Reference proteome</keyword>
<comment type="similarity">
    <text evidence="10">In the C-terminal section; belongs to the flavoprotein pyridine nucleotide cytochrome reductase family.</text>
</comment>
<dbReference type="InterPro" id="IPR001433">
    <property type="entry name" value="OxRdtase_FAD/NAD-bd"/>
</dbReference>
<dbReference type="HAMAP" id="MF_03178">
    <property type="entry name" value="NDOR1"/>
    <property type="match status" value="1"/>
</dbReference>
<dbReference type="FunFam" id="3.40.50.360:FF:000015">
    <property type="entry name" value="NADPH-dependent diflavin oxidoreductase 1"/>
    <property type="match status" value="1"/>
</dbReference>
<evidence type="ECO:0000256" key="2">
    <source>
        <dbReference type="ARBA" id="ARBA00001974"/>
    </source>
</evidence>
<comment type="caution">
    <text evidence="10">Lacks conserved residue(s) required for the propagation of feature annotation.</text>
</comment>
<organism evidence="14 15">
    <name type="scientific">Psylliodes chrysocephalus</name>
    <dbReference type="NCBI Taxonomy" id="3402493"/>
    <lineage>
        <taxon>Eukaryota</taxon>
        <taxon>Metazoa</taxon>
        <taxon>Ecdysozoa</taxon>
        <taxon>Arthropoda</taxon>
        <taxon>Hexapoda</taxon>
        <taxon>Insecta</taxon>
        <taxon>Pterygota</taxon>
        <taxon>Neoptera</taxon>
        <taxon>Endopterygota</taxon>
        <taxon>Coleoptera</taxon>
        <taxon>Polyphaga</taxon>
        <taxon>Cucujiformia</taxon>
        <taxon>Chrysomeloidea</taxon>
        <taxon>Chrysomelidae</taxon>
        <taxon>Galerucinae</taxon>
        <taxon>Alticini</taxon>
        <taxon>Psylliodes</taxon>
    </lineage>
</organism>
<dbReference type="SUPFAM" id="SSF52343">
    <property type="entry name" value="Ferredoxin reductase-like, C-terminal NADP-linked domain"/>
    <property type="match status" value="1"/>
</dbReference>
<dbReference type="GO" id="GO:0016226">
    <property type="term" value="P:iron-sulfur cluster assembly"/>
    <property type="evidence" value="ECO:0007669"/>
    <property type="project" value="UniProtKB-UniRule"/>
</dbReference>
<name>A0A9P0CHH6_9CUCU</name>
<evidence type="ECO:0000259" key="12">
    <source>
        <dbReference type="Pfam" id="PF00258"/>
    </source>
</evidence>
<dbReference type="Gene3D" id="2.40.30.10">
    <property type="entry name" value="Translation factors"/>
    <property type="match status" value="1"/>
</dbReference>
<evidence type="ECO:0000256" key="5">
    <source>
        <dbReference type="ARBA" id="ARBA00022630"/>
    </source>
</evidence>
<keyword evidence="9 10" id="KW-0560">Oxidoreductase</keyword>
<dbReference type="Pfam" id="PF00667">
    <property type="entry name" value="FAD_binding_1"/>
    <property type="match status" value="1"/>
</dbReference>
<dbReference type="Pfam" id="PF00258">
    <property type="entry name" value="Flavodoxin_1"/>
    <property type="match status" value="1"/>
</dbReference>
<dbReference type="PRINTS" id="PR00371">
    <property type="entry name" value="FPNCR"/>
</dbReference>
<comment type="catalytic activity">
    <reaction evidence="10">
        <text>2 oxidized [2Fe-2S]-[protein] + NADPH = 2 reduced [2Fe-2S]-[protein] + NADP(+) + H(+)</text>
        <dbReference type="Rhea" id="RHEA:67716"/>
        <dbReference type="Rhea" id="RHEA-COMP:17327"/>
        <dbReference type="Rhea" id="RHEA-COMP:17328"/>
        <dbReference type="ChEBI" id="CHEBI:15378"/>
        <dbReference type="ChEBI" id="CHEBI:33737"/>
        <dbReference type="ChEBI" id="CHEBI:33738"/>
        <dbReference type="ChEBI" id="CHEBI:57783"/>
        <dbReference type="ChEBI" id="CHEBI:58349"/>
    </reaction>
</comment>
<evidence type="ECO:0000256" key="8">
    <source>
        <dbReference type="ARBA" id="ARBA00022857"/>
    </source>
</evidence>
<proteinExistence type="inferred from homology"/>
<evidence type="ECO:0000256" key="7">
    <source>
        <dbReference type="ARBA" id="ARBA00022827"/>
    </source>
</evidence>
<accession>A0A9P0CHH6</accession>
<dbReference type="PANTHER" id="PTHR19384">
    <property type="entry name" value="NITRIC OXIDE SYNTHASE-RELATED"/>
    <property type="match status" value="1"/>
</dbReference>
<dbReference type="GO" id="GO:0050660">
    <property type="term" value="F:flavin adenine dinucleotide binding"/>
    <property type="evidence" value="ECO:0007669"/>
    <property type="project" value="UniProtKB-UniRule"/>
</dbReference>
<dbReference type="GO" id="GO:0010181">
    <property type="term" value="F:FMN binding"/>
    <property type="evidence" value="ECO:0007669"/>
    <property type="project" value="UniProtKB-UniRule"/>
</dbReference>
<feature type="binding site" evidence="10">
    <location>
        <begin position="381"/>
        <end position="384"/>
    </location>
    <ligand>
        <name>FAD</name>
        <dbReference type="ChEBI" id="CHEBI:57692"/>
    </ligand>
</feature>
<feature type="binding site" evidence="10">
    <location>
        <begin position="14"/>
        <end position="19"/>
    </location>
    <ligand>
        <name>FMN</name>
        <dbReference type="ChEBI" id="CHEBI:58210"/>
    </ligand>
</feature>
<evidence type="ECO:0000259" key="11">
    <source>
        <dbReference type="Pfam" id="PF00175"/>
    </source>
</evidence>
<dbReference type="GO" id="GO:0050661">
    <property type="term" value="F:NADP binding"/>
    <property type="evidence" value="ECO:0007669"/>
    <property type="project" value="UniProtKB-UniRule"/>
</dbReference>
<feature type="domain" description="Oxidoreductase FAD/NAD(P)-binding" evidence="11">
    <location>
        <begin position="451"/>
        <end position="557"/>
    </location>
</feature>
<keyword evidence="4 10" id="KW-0963">Cytoplasm</keyword>
<dbReference type="Pfam" id="PF00175">
    <property type="entry name" value="NAD_binding_1"/>
    <property type="match status" value="1"/>
</dbReference>
<dbReference type="Gene3D" id="3.40.50.360">
    <property type="match status" value="1"/>
</dbReference>
<dbReference type="FunFam" id="3.40.50.80:FF:000032">
    <property type="entry name" value="NADPH-dependent diflavin oxidoreductase 1"/>
    <property type="match status" value="1"/>
</dbReference>